<dbReference type="Proteomes" id="UP000234328">
    <property type="component" value="Unassembled WGS sequence"/>
</dbReference>
<dbReference type="InterPro" id="IPR036388">
    <property type="entry name" value="WH-like_DNA-bd_sf"/>
</dbReference>
<dbReference type="RefSeq" id="WP_102070494.1">
    <property type="nucleotide sequence ID" value="NZ_PDNV01000008.1"/>
</dbReference>
<dbReference type="PANTHER" id="PTHR30537:SF72">
    <property type="entry name" value="LYSR FAMILY TRANSCRIPTIONAL REGULATOR"/>
    <property type="match status" value="1"/>
</dbReference>
<feature type="domain" description="HTH lysR-type" evidence="5">
    <location>
        <begin position="1"/>
        <end position="59"/>
    </location>
</feature>
<evidence type="ECO:0000313" key="6">
    <source>
        <dbReference type="EMBL" id="PLC53224.1"/>
    </source>
</evidence>
<keyword evidence="2" id="KW-0805">Transcription regulation</keyword>
<dbReference type="FunFam" id="3.40.190.290:FF:000001">
    <property type="entry name" value="Transcriptional regulator, LysR family"/>
    <property type="match status" value="1"/>
</dbReference>
<organism evidence="6 7">
    <name type="scientific">Pollutimonas nitritireducens</name>
    <dbReference type="NCBI Taxonomy" id="2045209"/>
    <lineage>
        <taxon>Bacteria</taxon>
        <taxon>Pseudomonadati</taxon>
        <taxon>Pseudomonadota</taxon>
        <taxon>Betaproteobacteria</taxon>
        <taxon>Burkholderiales</taxon>
        <taxon>Alcaligenaceae</taxon>
        <taxon>Pollutimonas</taxon>
    </lineage>
</organism>
<dbReference type="Pfam" id="PF03466">
    <property type="entry name" value="LysR_substrate"/>
    <property type="match status" value="1"/>
</dbReference>
<dbReference type="InterPro" id="IPR000847">
    <property type="entry name" value="LysR_HTH_N"/>
</dbReference>
<dbReference type="AlphaFoldDB" id="A0A2N4UDY0"/>
<evidence type="ECO:0000256" key="2">
    <source>
        <dbReference type="ARBA" id="ARBA00023015"/>
    </source>
</evidence>
<evidence type="ECO:0000313" key="7">
    <source>
        <dbReference type="Proteomes" id="UP000234328"/>
    </source>
</evidence>
<dbReference type="EMBL" id="PDNV01000008">
    <property type="protein sequence ID" value="PLC53224.1"/>
    <property type="molecule type" value="Genomic_DNA"/>
</dbReference>
<dbReference type="OrthoDB" id="9076738at2"/>
<keyword evidence="4" id="KW-0804">Transcription</keyword>
<protein>
    <submittedName>
        <fullName evidence="6">LysR family transcriptional regulator</fullName>
    </submittedName>
</protein>
<comment type="caution">
    <text evidence="6">The sequence shown here is derived from an EMBL/GenBank/DDBJ whole genome shotgun (WGS) entry which is preliminary data.</text>
</comment>
<evidence type="ECO:0000256" key="1">
    <source>
        <dbReference type="ARBA" id="ARBA00009437"/>
    </source>
</evidence>
<dbReference type="InterPro" id="IPR036390">
    <property type="entry name" value="WH_DNA-bd_sf"/>
</dbReference>
<evidence type="ECO:0000259" key="5">
    <source>
        <dbReference type="PROSITE" id="PS50931"/>
    </source>
</evidence>
<name>A0A2N4UDY0_9BURK</name>
<dbReference type="CDD" id="cd08472">
    <property type="entry name" value="PBP2_CrgA_like_3"/>
    <property type="match status" value="1"/>
</dbReference>
<dbReference type="GO" id="GO:0006351">
    <property type="term" value="P:DNA-templated transcription"/>
    <property type="evidence" value="ECO:0007669"/>
    <property type="project" value="TreeGrafter"/>
</dbReference>
<dbReference type="SUPFAM" id="SSF53850">
    <property type="entry name" value="Periplasmic binding protein-like II"/>
    <property type="match status" value="1"/>
</dbReference>
<dbReference type="Pfam" id="PF00126">
    <property type="entry name" value="HTH_1"/>
    <property type="match status" value="1"/>
</dbReference>
<dbReference type="InterPro" id="IPR005119">
    <property type="entry name" value="LysR_subst-bd"/>
</dbReference>
<evidence type="ECO:0000256" key="3">
    <source>
        <dbReference type="ARBA" id="ARBA00023125"/>
    </source>
</evidence>
<dbReference type="Gene3D" id="3.40.190.290">
    <property type="match status" value="1"/>
</dbReference>
<dbReference type="Gene3D" id="1.10.10.10">
    <property type="entry name" value="Winged helix-like DNA-binding domain superfamily/Winged helix DNA-binding domain"/>
    <property type="match status" value="1"/>
</dbReference>
<reference evidence="6 7" key="1">
    <citation type="submission" date="2017-10" db="EMBL/GenBank/DDBJ databases">
        <title>Two draft genome sequences of Pusillimonas sp. strains isolated from a nitrate- and radionuclide-contaminated groundwater in Russia.</title>
        <authorList>
            <person name="Grouzdev D.S."/>
            <person name="Tourova T.P."/>
            <person name="Goeva M.A."/>
            <person name="Babich T.L."/>
            <person name="Sokolova D.S."/>
            <person name="Abdullin R."/>
            <person name="Poltaraus A.B."/>
            <person name="Toshchakov S.V."/>
            <person name="Nazina T.N."/>
        </authorList>
    </citation>
    <scope>NUCLEOTIDE SEQUENCE [LARGE SCALE GENOMIC DNA]</scope>
    <source>
        <strain evidence="6 7">JR1/69-2-13</strain>
    </source>
</reference>
<accession>A0A2N4UDY0</accession>
<keyword evidence="3" id="KW-0238">DNA-binding</keyword>
<dbReference type="SUPFAM" id="SSF46785">
    <property type="entry name" value="Winged helix' DNA-binding domain"/>
    <property type="match status" value="1"/>
</dbReference>
<dbReference type="InterPro" id="IPR058163">
    <property type="entry name" value="LysR-type_TF_proteobact-type"/>
</dbReference>
<dbReference type="GO" id="GO:0003700">
    <property type="term" value="F:DNA-binding transcription factor activity"/>
    <property type="evidence" value="ECO:0007669"/>
    <property type="project" value="InterPro"/>
</dbReference>
<dbReference type="FunFam" id="1.10.10.10:FF:000001">
    <property type="entry name" value="LysR family transcriptional regulator"/>
    <property type="match status" value="1"/>
</dbReference>
<sequence>MDKLRAMRIFVRVVEMNGFANAANGLSMPPSTVSRVIKDLEAHLGARLLQRTTRTLSLTPDGILYYDHCRRILSEVDVVESSLSGSTVPPRGKLRVDMSPSLARRVILPSIKDFQGQYPDIDLILTLGDRPVDLVQEGIDCVLRAGIPESSAVLVARRIGSFEWVTCASPEYLKNHGEPKSLEDLKAHRLVQFLSGRTGRSVDWRFLVDGQERTVRVSGNLAVNDTDAYVTCGLEGLGLIRIANFIARSYLQDGRLVSILGSYGAPEVPLSIMYPQNRHLSPAVRAFVSWVGQLVRQVEPAWRLAHYRGTSARLQMG</sequence>
<keyword evidence="7" id="KW-1185">Reference proteome</keyword>
<gene>
    <name evidence="6" type="ORF">CR155_13145</name>
</gene>
<evidence type="ECO:0000256" key="4">
    <source>
        <dbReference type="ARBA" id="ARBA00023163"/>
    </source>
</evidence>
<dbReference type="GO" id="GO:0043565">
    <property type="term" value="F:sequence-specific DNA binding"/>
    <property type="evidence" value="ECO:0007669"/>
    <property type="project" value="TreeGrafter"/>
</dbReference>
<dbReference type="PROSITE" id="PS50931">
    <property type="entry name" value="HTH_LYSR"/>
    <property type="match status" value="1"/>
</dbReference>
<comment type="similarity">
    <text evidence="1">Belongs to the LysR transcriptional regulatory family.</text>
</comment>
<dbReference type="PANTHER" id="PTHR30537">
    <property type="entry name" value="HTH-TYPE TRANSCRIPTIONAL REGULATOR"/>
    <property type="match status" value="1"/>
</dbReference>
<proteinExistence type="inferred from homology"/>